<evidence type="ECO:0000256" key="8">
    <source>
        <dbReference type="ARBA" id="ARBA00022741"/>
    </source>
</evidence>
<dbReference type="PANTHER" id="PTHR30457">
    <property type="entry name" value="5'-NUCLEOTIDASE SURE"/>
    <property type="match status" value="1"/>
</dbReference>
<dbReference type="Pfam" id="PF01975">
    <property type="entry name" value="SurE"/>
    <property type="match status" value="1"/>
</dbReference>
<dbReference type="EC" id="3.1.3.5" evidence="5"/>
<organism evidence="11">
    <name type="scientific">Heterosigma akashiwo</name>
    <name type="common">Chromophytic alga</name>
    <name type="synonym">Heterosigma carterae</name>
    <dbReference type="NCBI Taxonomy" id="2829"/>
    <lineage>
        <taxon>Eukaryota</taxon>
        <taxon>Sar</taxon>
        <taxon>Stramenopiles</taxon>
        <taxon>Ochrophyta</taxon>
        <taxon>Raphidophyceae</taxon>
        <taxon>Chattonellales</taxon>
        <taxon>Chattonellaceae</taxon>
        <taxon>Heterosigma</taxon>
    </lineage>
</organism>
<dbReference type="HAMAP" id="MF_00060">
    <property type="entry name" value="SurE"/>
    <property type="match status" value="1"/>
</dbReference>
<keyword evidence="9" id="KW-0378">Hydrolase</keyword>
<evidence type="ECO:0000259" key="10">
    <source>
        <dbReference type="Pfam" id="PF01975"/>
    </source>
</evidence>
<dbReference type="InterPro" id="IPR036523">
    <property type="entry name" value="SurE-like_sf"/>
</dbReference>
<evidence type="ECO:0000313" key="11">
    <source>
        <dbReference type="EMBL" id="CAE0627328.1"/>
    </source>
</evidence>
<dbReference type="GO" id="GO:0008254">
    <property type="term" value="F:3'-nucleotidase activity"/>
    <property type="evidence" value="ECO:0007669"/>
    <property type="project" value="TreeGrafter"/>
</dbReference>
<evidence type="ECO:0000256" key="7">
    <source>
        <dbReference type="ARBA" id="ARBA00022723"/>
    </source>
</evidence>
<keyword evidence="8" id="KW-0547">Nucleotide-binding</keyword>
<evidence type="ECO:0000256" key="3">
    <source>
        <dbReference type="ARBA" id="ARBA00004496"/>
    </source>
</evidence>
<comment type="cofactor">
    <cofactor evidence="2">
        <name>Mg(2+)</name>
        <dbReference type="ChEBI" id="CHEBI:18420"/>
    </cofactor>
</comment>
<dbReference type="InterPro" id="IPR002828">
    <property type="entry name" value="SurE-like_Pase/nucleotidase"/>
</dbReference>
<keyword evidence="7" id="KW-0479">Metal-binding</keyword>
<dbReference type="PANTHER" id="PTHR30457:SF12">
    <property type="entry name" value="5'_3'-NUCLEOTIDASE SURE"/>
    <property type="match status" value="1"/>
</dbReference>
<protein>
    <recommendedName>
        <fullName evidence="5">5'-nucleotidase</fullName>
        <ecNumber evidence="5">3.1.3.5</ecNumber>
    </recommendedName>
</protein>
<dbReference type="InterPro" id="IPR030048">
    <property type="entry name" value="SurE"/>
</dbReference>
<keyword evidence="6" id="KW-0963">Cytoplasm</keyword>
<evidence type="ECO:0000256" key="5">
    <source>
        <dbReference type="ARBA" id="ARBA00012643"/>
    </source>
</evidence>
<evidence type="ECO:0000256" key="9">
    <source>
        <dbReference type="ARBA" id="ARBA00022801"/>
    </source>
</evidence>
<comment type="similarity">
    <text evidence="4">Belongs to the SurE nucleotidase family.</text>
</comment>
<feature type="domain" description="Survival protein SurE-like phosphatase/nucleotidase" evidence="10">
    <location>
        <begin position="488"/>
        <end position="668"/>
    </location>
</feature>
<accession>A0A7S3XNS3</accession>
<reference evidence="11" key="1">
    <citation type="submission" date="2021-01" db="EMBL/GenBank/DDBJ databases">
        <authorList>
            <person name="Corre E."/>
            <person name="Pelletier E."/>
            <person name="Niang G."/>
            <person name="Scheremetjew M."/>
            <person name="Finn R."/>
            <person name="Kale V."/>
            <person name="Holt S."/>
            <person name="Cochrane G."/>
            <person name="Meng A."/>
            <person name="Brown T."/>
            <person name="Cohen L."/>
        </authorList>
    </citation>
    <scope>NUCLEOTIDE SEQUENCE</scope>
    <source>
        <strain evidence="11">CCMP3107</strain>
    </source>
</reference>
<comment type="subcellular location">
    <subcellularLocation>
        <location evidence="3">Cytoplasm</location>
    </subcellularLocation>
</comment>
<dbReference type="Gene3D" id="3.40.1210.10">
    <property type="entry name" value="Survival protein SurE-like phosphatase/nucleotidase"/>
    <property type="match status" value="1"/>
</dbReference>
<proteinExistence type="inferred from homology"/>
<dbReference type="GO" id="GO:0005737">
    <property type="term" value="C:cytoplasm"/>
    <property type="evidence" value="ECO:0007669"/>
    <property type="project" value="UniProtKB-SubCell"/>
</dbReference>
<dbReference type="GO" id="GO:0008253">
    <property type="term" value="F:5'-nucleotidase activity"/>
    <property type="evidence" value="ECO:0007669"/>
    <property type="project" value="UniProtKB-EC"/>
</dbReference>
<dbReference type="NCBIfam" id="TIGR00087">
    <property type="entry name" value="surE"/>
    <property type="match status" value="1"/>
</dbReference>
<dbReference type="GO" id="GO:0004309">
    <property type="term" value="F:exopolyphosphatase activity"/>
    <property type="evidence" value="ECO:0007669"/>
    <property type="project" value="TreeGrafter"/>
</dbReference>
<sequence>MVVVGIEGRDDLDRRRARELGQELHAIAVRQFEVDEDELEAAVGGAAGLGDLTACVLKVTDFGDLHGIAEALPHHAAQKTAGDGVVFDDEDFDGHGTVTAAGVATAECSAPTGCADAGPRPAAPPFQASSVGKNHLADDLASGHAREGGGQLLHRQHAVQHRTDLAGCVPGRELAQHAGVAARLALGEFTPEHADDRRALKQCEVQRQGRDLALGEADDEIAAAPGDGAECGLRQVAADRVIDHVRTFALGQGLELGAQVLGRVVDDGVSAQGTAGLAFGVAAGRRNDAGAGGLGNLQGRGADAAGRAEDEHGLAELQRGPVQQRVMAGGIGADEGGCILEREALGQRHGQGRRDADLGCEAAQAAEGGDPLPHRKALDAVAHLGNDAGKLGARHEGQRRLHLIFVLHDEQVGKVQAGRFDLRPQLACRQGTGGQFAPLQGLDAHRVLAQPGLHRHLLVFCCGDDRKQGAYTRVPHVTSSLQSTPMRILISNDDGYLAPGLAALVKACEGLGEIDVIAPEQNASGTSNSLTLNRPLNVYRAANGFRYVSGTPSDGVHLALTGLLGYRPDLVVSGINNGANMGDDTLYSGTVAAATEGYLFGIPSIAFSQVEKGWGALDAAARVARSVVEQVIAGGLDRAFLLNVNIPNRADADQLPRKITRLGRRHASEGIIEQINPRGETIYWIGPAGDAKDAGEGTDFHATANGQVSITPLQVDLTDHAGLGAWAQRLGA</sequence>
<dbReference type="GO" id="GO:0000166">
    <property type="term" value="F:nucleotide binding"/>
    <property type="evidence" value="ECO:0007669"/>
    <property type="project" value="UniProtKB-KW"/>
</dbReference>
<name>A0A7S3XNS3_HETAK</name>
<dbReference type="AlphaFoldDB" id="A0A7S3XNS3"/>
<evidence type="ECO:0000256" key="4">
    <source>
        <dbReference type="ARBA" id="ARBA00011062"/>
    </source>
</evidence>
<dbReference type="FunFam" id="3.40.1210.10:FF:000001">
    <property type="entry name" value="5'/3'-nucleotidase SurE"/>
    <property type="match status" value="1"/>
</dbReference>
<evidence type="ECO:0000256" key="1">
    <source>
        <dbReference type="ARBA" id="ARBA00000815"/>
    </source>
</evidence>
<evidence type="ECO:0000256" key="6">
    <source>
        <dbReference type="ARBA" id="ARBA00022490"/>
    </source>
</evidence>
<gene>
    <name evidence="11" type="ORF">HAKA00212_LOCUS6006</name>
</gene>
<dbReference type="NCBIfam" id="NF001490">
    <property type="entry name" value="PRK00346.1-4"/>
    <property type="match status" value="1"/>
</dbReference>
<dbReference type="EMBL" id="HBIU01013176">
    <property type="protein sequence ID" value="CAE0627328.1"/>
    <property type="molecule type" value="Transcribed_RNA"/>
</dbReference>
<comment type="catalytic activity">
    <reaction evidence="1">
        <text>a ribonucleoside 5'-phosphate + H2O = a ribonucleoside + phosphate</text>
        <dbReference type="Rhea" id="RHEA:12484"/>
        <dbReference type="ChEBI" id="CHEBI:15377"/>
        <dbReference type="ChEBI" id="CHEBI:18254"/>
        <dbReference type="ChEBI" id="CHEBI:43474"/>
        <dbReference type="ChEBI" id="CHEBI:58043"/>
        <dbReference type="EC" id="3.1.3.5"/>
    </reaction>
</comment>
<evidence type="ECO:0000256" key="2">
    <source>
        <dbReference type="ARBA" id="ARBA00001946"/>
    </source>
</evidence>
<dbReference type="NCBIfam" id="NF001489">
    <property type="entry name" value="PRK00346.1-3"/>
    <property type="match status" value="1"/>
</dbReference>
<dbReference type="GO" id="GO:0046872">
    <property type="term" value="F:metal ion binding"/>
    <property type="evidence" value="ECO:0007669"/>
    <property type="project" value="UniProtKB-KW"/>
</dbReference>
<dbReference type="SUPFAM" id="SSF64167">
    <property type="entry name" value="SurE-like"/>
    <property type="match status" value="1"/>
</dbReference>